<dbReference type="AlphaFoldDB" id="A0A3B4B7R7"/>
<evidence type="ECO:0000259" key="8">
    <source>
        <dbReference type="PROSITE" id="PS50188"/>
    </source>
</evidence>
<dbReference type="STRING" id="409849.ENSPMGP00000025538"/>
<keyword evidence="3" id="KW-0862">Zinc</keyword>
<dbReference type="CDD" id="cd13733">
    <property type="entry name" value="SPRY_PRY_C-I_1"/>
    <property type="match status" value="1"/>
</dbReference>
<evidence type="ECO:0000256" key="2">
    <source>
        <dbReference type="ARBA" id="ARBA00022771"/>
    </source>
</evidence>
<evidence type="ECO:0000259" key="7">
    <source>
        <dbReference type="PROSITE" id="PS50119"/>
    </source>
</evidence>
<dbReference type="Pfam" id="PF25600">
    <property type="entry name" value="TRIM_CC"/>
    <property type="match status" value="1"/>
</dbReference>
<dbReference type="PROSITE" id="PS50188">
    <property type="entry name" value="B302_SPRY"/>
    <property type="match status" value="1"/>
</dbReference>
<dbReference type="InterPro" id="IPR006574">
    <property type="entry name" value="PRY"/>
</dbReference>
<protein>
    <submittedName>
        <fullName evidence="9">Uncharacterized protein</fullName>
    </submittedName>
</protein>
<evidence type="ECO:0000256" key="4">
    <source>
        <dbReference type="PROSITE-ProRule" id="PRU00024"/>
    </source>
</evidence>
<dbReference type="InterPro" id="IPR003879">
    <property type="entry name" value="Butyrophylin_SPRY"/>
</dbReference>
<dbReference type="InterPro" id="IPR001841">
    <property type="entry name" value="Znf_RING"/>
</dbReference>
<dbReference type="InterPro" id="IPR013320">
    <property type="entry name" value="ConA-like_dom_sf"/>
</dbReference>
<evidence type="ECO:0000256" key="6">
    <source>
        <dbReference type="SAM" id="MobiDB-lite"/>
    </source>
</evidence>
<feature type="region of interest" description="Disordered" evidence="6">
    <location>
        <begin position="80"/>
        <end position="107"/>
    </location>
</feature>
<dbReference type="Pfam" id="PF00622">
    <property type="entry name" value="SPRY"/>
    <property type="match status" value="1"/>
</dbReference>
<dbReference type="Gene3D" id="3.30.40.10">
    <property type="entry name" value="Zinc/RING finger domain, C3HC4 (zinc finger)"/>
    <property type="match status" value="1"/>
</dbReference>
<dbReference type="InterPro" id="IPR043136">
    <property type="entry name" value="B30.2/SPRY_sf"/>
</dbReference>
<dbReference type="Ensembl" id="ENSPMGT00000027194.1">
    <property type="protein sequence ID" value="ENSPMGP00000025538.1"/>
    <property type="gene ID" value="ENSPMGG00000020598.1"/>
</dbReference>
<evidence type="ECO:0000313" key="9">
    <source>
        <dbReference type="Ensembl" id="ENSPMGP00000025538.1"/>
    </source>
</evidence>
<proteinExistence type="predicted"/>
<dbReference type="PRINTS" id="PR01407">
    <property type="entry name" value="BUTYPHLNCDUF"/>
</dbReference>
<dbReference type="Pfam" id="PF13765">
    <property type="entry name" value="PRY"/>
    <property type="match status" value="1"/>
</dbReference>
<feature type="domain" description="B30.2/SPRY" evidence="8">
    <location>
        <begin position="288"/>
        <end position="445"/>
    </location>
</feature>
<name>A0A3B4B7R7_9GOBI</name>
<evidence type="ECO:0000313" key="10">
    <source>
        <dbReference type="Proteomes" id="UP000261520"/>
    </source>
</evidence>
<dbReference type="GO" id="GO:0008270">
    <property type="term" value="F:zinc ion binding"/>
    <property type="evidence" value="ECO:0007669"/>
    <property type="project" value="UniProtKB-KW"/>
</dbReference>
<dbReference type="Gene3D" id="2.60.120.920">
    <property type="match status" value="2"/>
</dbReference>
<dbReference type="SUPFAM" id="SSF57845">
    <property type="entry name" value="B-box zinc-binding domain"/>
    <property type="match status" value="1"/>
</dbReference>
<keyword evidence="10" id="KW-1185">Reference proteome</keyword>
<dbReference type="SMART" id="SM00336">
    <property type="entry name" value="BBOX"/>
    <property type="match status" value="1"/>
</dbReference>
<accession>A0A3B4B7R7</accession>
<dbReference type="Pfam" id="PF13445">
    <property type="entry name" value="zf-RING_UBOX"/>
    <property type="match status" value="1"/>
</dbReference>
<keyword evidence="5" id="KW-0175">Coiled coil</keyword>
<organism evidence="9 10">
    <name type="scientific">Periophthalmus magnuspinnatus</name>
    <dbReference type="NCBI Taxonomy" id="409849"/>
    <lineage>
        <taxon>Eukaryota</taxon>
        <taxon>Metazoa</taxon>
        <taxon>Chordata</taxon>
        <taxon>Craniata</taxon>
        <taxon>Vertebrata</taxon>
        <taxon>Euteleostomi</taxon>
        <taxon>Actinopterygii</taxon>
        <taxon>Neopterygii</taxon>
        <taxon>Teleostei</taxon>
        <taxon>Neoteleostei</taxon>
        <taxon>Acanthomorphata</taxon>
        <taxon>Gobiaria</taxon>
        <taxon>Gobiiformes</taxon>
        <taxon>Gobioidei</taxon>
        <taxon>Gobiidae</taxon>
        <taxon>Oxudercinae</taxon>
        <taxon>Periophthalmus</taxon>
    </lineage>
</organism>
<dbReference type="SMART" id="SM00589">
    <property type="entry name" value="PRY"/>
    <property type="match status" value="1"/>
</dbReference>
<dbReference type="InterPro" id="IPR058030">
    <property type="entry name" value="TRIM8/14/16/25/29/45/65_CC"/>
</dbReference>
<dbReference type="InterPro" id="IPR013083">
    <property type="entry name" value="Znf_RING/FYVE/PHD"/>
</dbReference>
<dbReference type="PANTHER" id="PTHR24103">
    <property type="entry name" value="E3 UBIQUITIN-PROTEIN LIGASE TRIM"/>
    <property type="match status" value="1"/>
</dbReference>
<dbReference type="PROSITE" id="PS50119">
    <property type="entry name" value="ZF_BBOX"/>
    <property type="match status" value="1"/>
</dbReference>
<dbReference type="Pfam" id="PF00643">
    <property type="entry name" value="zf-B_box"/>
    <property type="match status" value="1"/>
</dbReference>
<dbReference type="Gene3D" id="3.30.160.60">
    <property type="entry name" value="Classic Zinc Finger"/>
    <property type="match status" value="1"/>
</dbReference>
<reference evidence="9" key="2">
    <citation type="submission" date="2025-09" db="UniProtKB">
        <authorList>
            <consortium name="Ensembl"/>
        </authorList>
    </citation>
    <scope>IDENTIFICATION</scope>
</reference>
<feature type="domain" description="B box-type" evidence="7">
    <location>
        <begin position="145"/>
        <end position="186"/>
    </location>
</feature>
<dbReference type="InterPro" id="IPR050143">
    <property type="entry name" value="TRIM/RBCC"/>
</dbReference>
<feature type="coiled-coil region" evidence="5">
    <location>
        <begin position="207"/>
        <end position="238"/>
    </location>
</feature>
<dbReference type="SUPFAM" id="SSF57850">
    <property type="entry name" value="RING/U-box"/>
    <property type="match status" value="1"/>
</dbReference>
<dbReference type="InterPro" id="IPR027370">
    <property type="entry name" value="Znf-RING_euk"/>
</dbReference>
<keyword evidence="2 4" id="KW-0863">Zinc-finger</keyword>
<dbReference type="InterPro" id="IPR001870">
    <property type="entry name" value="B30.2/SPRY"/>
</dbReference>
<evidence type="ECO:0000256" key="3">
    <source>
        <dbReference type="ARBA" id="ARBA00022833"/>
    </source>
</evidence>
<sequence>MTLQTMALPATFLSEDQFSCSICLEIFNNPVSTPCGHSYCQVTSCPMCKESFNRRPELHINRTLKEITEHFKQAAMTGGPAAGEARSWQDHSPMSMRRTSTSNRGELPEGVINEMMNRFQKTNKDHDDLPPPYTLQRSSAHDQDPSLPLCPLHLCPLHLFCRVDNVCVCSTCVESSDHRGHSVTPVKREWQIRKQYDFCHLCSILSRKAAEYRAQRLLNELEEELSELKKRKAALDQIFQTDNYIQLLTTFSSLSAVPQTKDWSSAAVSSEPSSGVILRNITQTMDQICNMFSLSLEVKKVQEYAEDITLDPNTAHPRLVISVDGKQVFCGEKHQVVPDSPELNRVVCALAREGFDCGRHYWEVGRATVRLYIIFILNEETASRIGVFLDYEKGIVSFYNVDAKVLMYTFNARFTDVILPFFSPCTNKSGKNEAPLIICPVSTIE</sequence>
<dbReference type="SUPFAM" id="SSF49899">
    <property type="entry name" value="Concanavalin A-like lectins/glucanases"/>
    <property type="match status" value="1"/>
</dbReference>
<keyword evidence="1" id="KW-0479">Metal-binding</keyword>
<dbReference type="CDD" id="cd19769">
    <property type="entry name" value="Bbox2_TRIM16-like"/>
    <property type="match status" value="1"/>
</dbReference>
<dbReference type="InterPro" id="IPR003877">
    <property type="entry name" value="SPRY_dom"/>
</dbReference>
<dbReference type="Proteomes" id="UP000261520">
    <property type="component" value="Unplaced"/>
</dbReference>
<reference evidence="9" key="1">
    <citation type="submission" date="2025-08" db="UniProtKB">
        <authorList>
            <consortium name="Ensembl"/>
        </authorList>
    </citation>
    <scope>IDENTIFICATION</scope>
</reference>
<evidence type="ECO:0000256" key="1">
    <source>
        <dbReference type="ARBA" id="ARBA00022723"/>
    </source>
</evidence>
<dbReference type="InterPro" id="IPR000315">
    <property type="entry name" value="Znf_B-box"/>
</dbReference>
<evidence type="ECO:0000256" key="5">
    <source>
        <dbReference type="SAM" id="Coils"/>
    </source>
</evidence>
<dbReference type="SMART" id="SM00184">
    <property type="entry name" value="RING"/>
    <property type="match status" value="1"/>
</dbReference>